<dbReference type="InterPro" id="IPR026371">
    <property type="entry name" value="PGF_CTERM"/>
</dbReference>
<evidence type="ECO:0000313" key="18">
    <source>
        <dbReference type="Proteomes" id="UP000282323"/>
    </source>
</evidence>
<evidence type="ECO:0000256" key="2">
    <source>
        <dbReference type="ARBA" id="ARBA00004237"/>
    </source>
</evidence>
<evidence type="ECO:0000256" key="9">
    <source>
        <dbReference type="ARBA" id="ARBA00022729"/>
    </source>
</evidence>
<keyword evidence="6" id="KW-0964">Secreted</keyword>
<keyword evidence="5" id="KW-0134">Cell wall</keyword>
<feature type="domain" description="DUF7827" evidence="16">
    <location>
        <begin position="274"/>
        <end position="363"/>
    </location>
</feature>
<feature type="region of interest" description="Disordered" evidence="13">
    <location>
        <begin position="714"/>
        <end position="733"/>
    </location>
</feature>
<dbReference type="GO" id="GO:0030115">
    <property type="term" value="C:S-layer"/>
    <property type="evidence" value="ECO:0007669"/>
    <property type="project" value="UniProtKB-SubCell"/>
</dbReference>
<sequence length="828" mass="88990">MSTRNTTSYREKGRAVFLAALMVMSVFAMSAAFAGSAAAHDHPAELTYEYDGSIAWQGQDVIAYGQDLDGITDNEVELRQVNSFGDDDTSFEAELTIQTAAEAEVNETLEDKHPGVDSSDVQDWSVVVIDTSDLDEEYFFLAHESLPAQSDDVSSGDAFEVSVQSLSAEFDDDEVTDEGDGAVTEIEFDSNRGAYDVVVDADGDLTASELDGIFAAHGSIDLNTEDDEITLNGVSDGEFDADFAGIDTDDYEFTFEVDDTSAEATANISVVEHDRSGSFDQSVYTQTAGDIVEFTVDLDDTDETWIQIGDENAGFVDVVHVVDDEEDGEVSFQVNTRTLGAHDADTEDVYNAGDDELTSEVHDGVGSTGADFHDEEVGDTLGSNGDFADYLDELGLISDASDYQSTEYQLTRPLQATDYDVAANGNGDFIVASDGSSELDDELDLATLDLTTPGVDSISTWVAPGDDADEDELDDLLDAATERTDIAEDDRLIIKAEATGLYGAMVYHDSEDWDALDDGFSASTLEALNDDNYEGINFGVEADDATGNQDPTALNLGADSDEVLVIADNDAGEFYVVVDTSSSNAFDRSLADGMDFTAELEYETHPDERYKYDNGGAPFDGTYHNAYPYFQADSDQSVSTEFTIVEPAVTFDNLDEDDNVQLETSDEFTVTGETNVAPGSDSTVRIRNAGDTPSFLHTLEDTEIASDGTFETGAVDLSDRSEGDEGELTFRISGSGIGSADAVFVDKIADDDDKADDADDEPEPSDDEPEPSDDEPEPSDDEPEPSDDTPEPSDDEPEPEDDDVPGFGIAVALVALMAAAMLALRRQN</sequence>
<keyword evidence="9" id="KW-0732">Signal</keyword>
<comment type="similarity">
    <text evidence="3">Belongs to the halobacterial S-layer protein family.</text>
</comment>
<evidence type="ECO:0000256" key="3">
    <source>
        <dbReference type="ARBA" id="ARBA00009327"/>
    </source>
</evidence>
<gene>
    <name evidence="17" type="ORF">EA473_00775</name>
</gene>
<dbReference type="InterPro" id="IPR057149">
    <property type="entry name" value="DUF7827"/>
</dbReference>
<feature type="region of interest" description="Disordered" evidence="13">
    <location>
        <begin position="752"/>
        <end position="807"/>
    </location>
</feature>
<evidence type="ECO:0000256" key="6">
    <source>
        <dbReference type="ARBA" id="ARBA00022525"/>
    </source>
</evidence>
<evidence type="ECO:0000256" key="7">
    <source>
        <dbReference type="ARBA" id="ARBA00022601"/>
    </source>
</evidence>
<evidence type="ECO:0000256" key="11">
    <source>
        <dbReference type="ARBA" id="ARBA00023136"/>
    </source>
</evidence>
<evidence type="ECO:0000313" key="17">
    <source>
        <dbReference type="EMBL" id="RQG97779.1"/>
    </source>
</evidence>
<keyword evidence="18" id="KW-1185">Reference proteome</keyword>
<feature type="compositionally biased region" description="Acidic residues" evidence="13">
    <location>
        <begin position="752"/>
        <end position="804"/>
    </location>
</feature>
<organism evidence="17 18">
    <name type="scientific">Natrarchaeobius chitinivorans</name>
    <dbReference type="NCBI Taxonomy" id="1679083"/>
    <lineage>
        <taxon>Archaea</taxon>
        <taxon>Methanobacteriati</taxon>
        <taxon>Methanobacteriota</taxon>
        <taxon>Stenosarchaea group</taxon>
        <taxon>Halobacteria</taxon>
        <taxon>Halobacteriales</taxon>
        <taxon>Natrialbaceae</taxon>
        <taxon>Natrarchaeobius</taxon>
    </lineage>
</organism>
<evidence type="ECO:0000256" key="4">
    <source>
        <dbReference type="ARBA" id="ARBA00022475"/>
    </source>
</evidence>
<dbReference type="GO" id="GO:0005886">
    <property type="term" value="C:plasma membrane"/>
    <property type="evidence" value="ECO:0007669"/>
    <property type="project" value="UniProtKB-SubCell"/>
</dbReference>
<evidence type="ECO:0000256" key="14">
    <source>
        <dbReference type="SAM" id="Phobius"/>
    </source>
</evidence>
<comment type="caution">
    <text evidence="17">The sequence shown here is derived from an EMBL/GenBank/DDBJ whole genome shotgun (WGS) entry which is preliminary data.</text>
</comment>
<reference evidence="17 18" key="1">
    <citation type="submission" date="2018-10" db="EMBL/GenBank/DDBJ databases">
        <title>Natrarchaeobius chitinivorans gen. nov., sp. nov., and Natrarchaeobius haloalkaliphilus sp. nov., alkaliphilic, chitin-utilizing haloarchaea from hypersaline alkaline lakes.</title>
        <authorList>
            <person name="Sorokin D.Y."/>
            <person name="Elcheninov A.G."/>
            <person name="Kostrikina N.A."/>
            <person name="Bale N.J."/>
            <person name="Sinninghe Damste J.S."/>
            <person name="Khijniak T.V."/>
            <person name="Kublanov I.V."/>
            <person name="Toshchakov S.V."/>
        </authorList>
    </citation>
    <scope>NUCLEOTIDE SEQUENCE [LARGE SCALE GENOMIC DNA]</scope>
    <source>
        <strain evidence="17 18">AArcht4T</strain>
    </source>
</reference>
<keyword evidence="11 14" id="KW-0472">Membrane</keyword>
<dbReference type="NCBIfam" id="TIGR04207">
    <property type="entry name" value="halo_sig_pep"/>
    <property type="match status" value="1"/>
</dbReference>
<name>A0A3N6PDN4_NATCH</name>
<evidence type="ECO:0000256" key="10">
    <source>
        <dbReference type="ARBA" id="ARBA00022989"/>
    </source>
</evidence>
<feature type="domain" description="PGF-CTERM archaeal protein-sorting signal" evidence="15">
    <location>
        <begin position="804"/>
        <end position="826"/>
    </location>
</feature>
<dbReference type="InterPro" id="IPR026452">
    <property type="entry name" value="Surf_glycop_sig_pep"/>
</dbReference>
<evidence type="ECO:0000256" key="8">
    <source>
        <dbReference type="ARBA" id="ARBA00022692"/>
    </source>
</evidence>
<proteinExistence type="inferred from homology"/>
<dbReference type="RefSeq" id="WP_124193758.1">
    <property type="nucleotide sequence ID" value="NZ_REGA01000001.1"/>
</dbReference>
<keyword evidence="7" id="KW-0701">S-layer</keyword>
<comment type="subcellular location">
    <subcellularLocation>
        <location evidence="1">Cell membrane</location>
    </subcellularLocation>
    <subcellularLocation>
        <location evidence="2">Secreted</location>
        <location evidence="2">Cell wall</location>
        <location evidence="2">S-layer</location>
    </subcellularLocation>
</comment>
<dbReference type="Pfam" id="PF18204">
    <property type="entry name" value="PGF-CTERM"/>
    <property type="match status" value="1"/>
</dbReference>
<evidence type="ECO:0000256" key="12">
    <source>
        <dbReference type="ARBA" id="ARBA00023180"/>
    </source>
</evidence>
<dbReference type="Proteomes" id="UP000282323">
    <property type="component" value="Unassembled WGS sequence"/>
</dbReference>
<feature type="transmembrane region" description="Helical" evidence="14">
    <location>
        <begin position="804"/>
        <end position="824"/>
    </location>
</feature>
<evidence type="ECO:0000259" key="16">
    <source>
        <dbReference type="Pfam" id="PF25162"/>
    </source>
</evidence>
<keyword evidence="4" id="KW-1003">Cell membrane</keyword>
<dbReference type="OrthoDB" id="205643at2157"/>
<keyword evidence="12" id="KW-0325">Glycoprotein</keyword>
<evidence type="ECO:0000256" key="5">
    <source>
        <dbReference type="ARBA" id="ARBA00022512"/>
    </source>
</evidence>
<keyword evidence="8 14" id="KW-0812">Transmembrane</keyword>
<dbReference type="AlphaFoldDB" id="A0A3N6PDN4"/>
<dbReference type="Pfam" id="PF25162">
    <property type="entry name" value="DUF7827"/>
    <property type="match status" value="1"/>
</dbReference>
<dbReference type="NCBIfam" id="NF045517">
    <property type="entry name" value="halo_surf_dom"/>
    <property type="match status" value="1"/>
</dbReference>
<evidence type="ECO:0000256" key="1">
    <source>
        <dbReference type="ARBA" id="ARBA00004236"/>
    </source>
</evidence>
<dbReference type="NCBIfam" id="TIGR04126">
    <property type="entry name" value="PGF_CTERM"/>
    <property type="match status" value="1"/>
</dbReference>
<dbReference type="EMBL" id="REGA01000001">
    <property type="protein sequence ID" value="RQG97779.1"/>
    <property type="molecule type" value="Genomic_DNA"/>
</dbReference>
<protein>
    <submittedName>
        <fullName evidence="17">PGF-CTERM sorting domain-containing protein</fullName>
    </submittedName>
</protein>
<keyword evidence="10 14" id="KW-1133">Transmembrane helix</keyword>
<accession>A0A3N6PDN4</accession>
<evidence type="ECO:0000259" key="15">
    <source>
        <dbReference type="Pfam" id="PF18204"/>
    </source>
</evidence>
<evidence type="ECO:0000256" key="13">
    <source>
        <dbReference type="SAM" id="MobiDB-lite"/>
    </source>
</evidence>